<protein>
    <recommendedName>
        <fullName evidence="8">MotA/TolQ/ExbB proton channel domain-containing protein</fullName>
    </recommendedName>
</protein>
<dbReference type="RefSeq" id="WP_061835188.1">
    <property type="nucleotide sequence ID" value="NZ_LUKE01000002.1"/>
</dbReference>
<keyword evidence="4 7" id="KW-1133">Transmembrane helix</keyword>
<organism evidence="9 10">
    <name type="scientific">Bdellovibrio bacteriovorus</name>
    <dbReference type="NCBI Taxonomy" id="959"/>
    <lineage>
        <taxon>Bacteria</taxon>
        <taxon>Pseudomonadati</taxon>
        <taxon>Bdellovibrionota</taxon>
        <taxon>Bdellovibrionia</taxon>
        <taxon>Bdellovibrionales</taxon>
        <taxon>Pseudobdellovibrionaceae</taxon>
        <taxon>Bdellovibrio</taxon>
    </lineage>
</organism>
<dbReference type="InterPro" id="IPR047055">
    <property type="entry name" value="MotA-like"/>
</dbReference>
<dbReference type="OrthoDB" id="9806929at2"/>
<evidence type="ECO:0000256" key="5">
    <source>
        <dbReference type="ARBA" id="ARBA00023136"/>
    </source>
</evidence>
<dbReference type="GO" id="GO:0006935">
    <property type="term" value="P:chemotaxis"/>
    <property type="evidence" value="ECO:0007669"/>
    <property type="project" value="InterPro"/>
</dbReference>
<dbReference type="EMBL" id="LUKE01000002">
    <property type="protein sequence ID" value="KYG64677.1"/>
    <property type="molecule type" value="Genomic_DNA"/>
</dbReference>
<feature type="domain" description="MotA/TolQ/ExbB proton channel" evidence="8">
    <location>
        <begin position="101"/>
        <end position="221"/>
    </location>
</feature>
<evidence type="ECO:0000256" key="1">
    <source>
        <dbReference type="ARBA" id="ARBA00004651"/>
    </source>
</evidence>
<keyword evidence="10" id="KW-1185">Reference proteome</keyword>
<dbReference type="Proteomes" id="UP000075320">
    <property type="component" value="Unassembled WGS sequence"/>
</dbReference>
<keyword evidence="5 7" id="KW-0472">Membrane</keyword>
<keyword evidence="6" id="KW-0813">Transport</keyword>
<feature type="transmembrane region" description="Helical" evidence="7">
    <location>
        <begin position="36"/>
        <end position="64"/>
    </location>
</feature>
<evidence type="ECO:0000256" key="3">
    <source>
        <dbReference type="ARBA" id="ARBA00022692"/>
    </source>
</evidence>
<evidence type="ECO:0000256" key="4">
    <source>
        <dbReference type="ARBA" id="ARBA00022989"/>
    </source>
</evidence>
<keyword evidence="6" id="KW-0653">Protein transport</keyword>
<dbReference type="PANTHER" id="PTHR30433:SF2">
    <property type="entry name" value="MOTILITY PROTEIN A"/>
    <property type="match status" value="1"/>
</dbReference>
<evidence type="ECO:0000313" key="9">
    <source>
        <dbReference type="EMBL" id="KYG64677.1"/>
    </source>
</evidence>
<name>A0A150WLK9_BDEBC</name>
<keyword evidence="3 7" id="KW-0812">Transmembrane</keyword>
<comment type="similarity">
    <text evidence="6">Belongs to the exbB/tolQ family.</text>
</comment>
<gene>
    <name evidence="9" type="ORF">AZI86_10725</name>
</gene>
<keyword evidence="2" id="KW-1003">Cell membrane</keyword>
<evidence type="ECO:0000259" key="8">
    <source>
        <dbReference type="Pfam" id="PF01618"/>
    </source>
</evidence>
<accession>A0A150WLK9</accession>
<evidence type="ECO:0000256" key="7">
    <source>
        <dbReference type="SAM" id="Phobius"/>
    </source>
</evidence>
<evidence type="ECO:0000313" key="10">
    <source>
        <dbReference type="Proteomes" id="UP000075320"/>
    </source>
</evidence>
<dbReference type="InterPro" id="IPR002898">
    <property type="entry name" value="MotA_ExbB_proton_chnl"/>
</dbReference>
<dbReference type="PANTHER" id="PTHR30433">
    <property type="entry name" value="CHEMOTAXIS PROTEIN MOTA"/>
    <property type="match status" value="1"/>
</dbReference>
<dbReference type="GO" id="GO:0071978">
    <property type="term" value="P:bacterial-type flagellum-dependent swarming motility"/>
    <property type="evidence" value="ECO:0007669"/>
    <property type="project" value="InterPro"/>
</dbReference>
<dbReference type="AlphaFoldDB" id="A0A150WLK9"/>
<dbReference type="GO" id="GO:0005886">
    <property type="term" value="C:plasma membrane"/>
    <property type="evidence" value="ECO:0007669"/>
    <property type="project" value="UniProtKB-SubCell"/>
</dbReference>
<evidence type="ECO:0000256" key="2">
    <source>
        <dbReference type="ARBA" id="ARBA00022475"/>
    </source>
</evidence>
<dbReference type="GO" id="GO:0015031">
    <property type="term" value="P:protein transport"/>
    <property type="evidence" value="ECO:0007669"/>
    <property type="project" value="UniProtKB-KW"/>
</dbReference>
<dbReference type="Pfam" id="PF01618">
    <property type="entry name" value="MotA_ExbB"/>
    <property type="match status" value="1"/>
</dbReference>
<proteinExistence type="inferred from homology"/>
<comment type="subcellular location">
    <subcellularLocation>
        <location evidence="1">Cell membrane</location>
        <topology evidence="1">Multi-pass membrane protein</topology>
    </subcellularLocation>
    <subcellularLocation>
        <location evidence="6">Membrane</location>
        <topology evidence="6">Multi-pass membrane protein</topology>
    </subcellularLocation>
</comment>
<feature type="transmembrane region" description="Helical" evidence="7">
    <location>
        <begin position="182"/>
        <end position="204"/>
    </location>
</feature>
<comment type="caution">
    <text evidence="9">The sequence shown here is derived from an EMBL/GenBank/DDBJ whole genome shotgun (WGS) entry which is preliminary data.</text>
</comment>
<feature type="transmembrane region" description="Helical" evidence="7">
    <location>
        <begin position="149"/>
        <end position="170"/>
    </location>
</feature>
<evidence type="ECO:0000256" key="6">
    <source>
        <dbReference type="RuleBase" id="RU004057"/>
    </source>
</evidence>
<reference evidence="9 10" key="1">
    <citation type="submission" date="2016-03" db="EMBL/GenBank/DDBJ databases">
        <authorList>
            <person name="Ploux O."/>
        </authorList>
    </citation>
    <scope>NUCLEOTIDE SEQUENCE [LARGE SCALE GENOMIC DNA]</scope>
    <source>
        <strain evidence="9 10">R0</strain>
    </source>
</reference>
<sequence length="261" mass="28713">MNFSTIFGFIVAVIVFLTALFTATTAREIFLDPHGILIVFGGTAAAAMLCFPLATIFTSFKVIVSKFFGKFDHRREKVINEIVELAKIQDENPAQLRDRVNSVQNEFLKEGMLLMLDGALSGEQLESVLQKRALVTFKRHTKEASTFKVLAKFPPAFGLMGTTIGMIALLQSLGSADAYKKLGPAMAIGLVATLYGIALANFVFIPVGENLSKLNEDDHQMREIVIDGIALLREKQHALLVEEYLKSYLSPAERSAVKRAA</sequence>